<name>A0A450Z696_9GAMM</name>
<dbReference type="NCBIfam" id="NF033542">
    <property type="entry name" value="transpos_IS110"/>
    <property type="match status" value="1"/>
</dbReference>
<evidence type="ECO:0000259" key="2">
    <source>
        <dbReference type="Pfam" id="PF02371"/>
    </source>
</evidence>
<dbReference type="InterPro" id="IPR002525">
    <property type="entry name" value="Transp_IS110-like_N"/>
</dbReference>
<gene>
    <name evidence="3" type="ORF">BECKTC1821E_GA0114239_11722</name>
</gene>
<dbReference type="AlphaFoldDB" id="A0A450Z696"/>
<accession>A0A450Z696</accession>
<dbReference type="InterPro" id="IPR047650">
    <property type="entry name" value="Transpos_IS110"/>
</dbReference>
<dbReference type="InterPro" id="IPR003346">
    <property type="entry name" value="Transposase_20"/>
</dbReference>
<protein>
    <submittedName>
        <fullName evidence="3">Transposase</fullName>
    </submittedName>
</protein>
<organism evidence="3">
    <name type="scientific">Candidatus Kentrum sp. TC</name>
    <dbReference type="NCBI Taxonomy" id="2126339"/>
    <lineage>
        <taxon>Bacteria</taxon>
        <taxon>Pseudomonadati</taxon>
        <taxon>Pseudomonadota</taxon>
        <taxon>Gammaproteobacteria</taxon>
        <taxon>Candidatus Kentrum</taxon>
    </lineage>
</organism>
<dbReference type="EMBL" id="CAADFT010000172">
    <property type="protein sequence ID" value="VFK49314.1"/>
    <property type="molecule type" value="Genomic_DNA"/>
</dbReference>
<dbReference type="PANTHER" id="PTHR33055">
    <property type="entry name" value="TRANSPOSASE FOR INSERTION SEQUENCE ELEMENT IS1111A"/>
    <property type="match status" value="1"/>
</dbReference>
<feature type="domain" description="Transposase IS110-like N-terminal" evidence="1">
    <location>
        <begin position="30"/>
        <end position="89"/>
    </location>
</feature>
<reference evidence="3" key="1">
    <citation type="submission" date="2019-02" db="EMBL/GenBank/DDBJ databases">
        <authorList>
            <person name="Gruber-Vodicka R. H."/>
            <person name="Seah K. B. B."/>
        </authorList>
    </citation>
    <scope>NUCLEOTIDE SEQUENCE</scope>
    <source>
        <strain evidence="3">BECK_BZ125</strain>
    </source>
</reference>
<dbReference type="GO" id="GO:0006313">
    <property type="term" value="P:DNA transposition"/>
    <property type="evidence" value="ECO:0007669"/>
    <property type="project" value="InterPro"/>
</dbReference>
<dbReference type="Pfam" id="PF01548">
    <property type="entry name" value="DEDD_Tnp_IS110"/>
    <property type="match status" value="1"/>
</dbReference>
<sequence length="248" mass="28677">MWIVLYHQLMEFGQECQGIAPSRTLRQPGDRIKTDRRDALKLARQLRSGDPTAVWVPNAEQEAMRDPTRTRDDFKAREQKTRQQLDAFVLRHGYHWPSGKTRWTQAHYNWLESLTFRHAWLRIVLQEYIDAVKIVGARVATITDRMMKVLPQWSLAPLLDSLIALRGIDKISAMVLLGELGDISRFDSPKQLMAYLGLTPSEHGTGKRRRQGAITLTGNCRARRTLVESAWSYRFRARKTMHLKRKGG</sequence>
<dbReference type="PANTHER" id="PTHR33055:SF3">
    <property type="entry name" value="PUTATIVE TRANSPOSASE FOR IS117-RELATED"/>
    <property type="match status" value="1"/>
</dbReference>
<evidence type="ECO:0000259" key="1">
    <source>
        <dbReference type="Pfam" id="PF01548"/>
    </source>
</evidence>
<dbReference type="GO" id="GO:0003677">
    <property type="term" value="F:DNA binding"/>
    <property type="evidence" value="ECO:0007669"/>
    <property type="project" value="InterPro"/>
</dbReference>
<evidence type="ECO:0000313" key="3">
    <source>
        <dbReference type="EMBL" id="VFK49314.1"/>
    </source>
</evidence>
<dbReference type="Pfam" id="PF02371">
    <property type="entry name" value="Transposase_20"/>
    <property type="match status" value="1"/>
</dbReference>
<dbReference type="GO" id="GO:0004803">
    <property type="term" value="F:transposase activity"/>
    <property type="evidence" value="ECO:0007669"/>
    <property type="project" value="InterPro"/>
</dbReference>
<feature type="domain" description="Transposase IS116/IS110/IS902 C-terminal" evidence="2">
    <location>
        <begin position="163"/>
        <end position="241"/>
    </location>
</feature>
<proteinExistence type="predicted"/>